<keyword evidence="2" id="KW-0234">DNA repair</keyword>
<comment type="subunit">
    <text evidence="2">Homotetramer.</text>
</comment>
<feature type="compositionally biased region" description="Acidic residues" evidence="4">
    <location>
        <begin position="134"/>
        <end position="148"/>
    </location>
</feature>
<gene>
    <name evidence="5" type="ORF">CWD77_07405</name>
</gene>
<proteinExistence type="inferred from homology"/>
<evidence type="ECO:0000256" key="4">
    <source>
        <dbReference type="SAM" id="MobiDB-lite"/>
    </source>
</evidence>
<evidence type="ECO:0000256" key="2">
    <source>
        <dbReference type="HAMAP-Rule" id="MF_00984"/>
    </source>
</evidence>
<reference evidence="5 6" key="1">
    <citation type="submission" date="2017-11" db="EMBL/GenBank/DDBJ databases">
        <title>Rhodohalobacter 15182 sp. nov., isolated from a salt lake.</title>
        <authorList>
            <person name="Han S."/>
        </authorList>
    </citation>
    <scope>NUCLEOTIDE SEQUENCE [LARGE SCALE GENOMIC DNA]</scope>
    <source>
        <strain evidence="5 6">15182</strain>
    </source>
</reference>
<dbReference type="CDD" id="cd04496">
    <property type="entry name" value="SSB_OBF"/>
    <property type="match status" value="1"/>
</dbReference>
<organism evidence="5 6">
    <name type="scientific">Rhodohalobacter barkolensis</name>
    <dbReference type="NCBI Taxonomy" id="2053187"/>
    <lineage>
        <taxon>Bacteria</taxon>
        <taxon>Pseudomonadati</taxon>
        <taxon>Balneolota</taxon>
        <taxon>Balneolia</taxon>
        <taxon>Balneolales</taxon>
        <taxon>Balneolaceae</taxon>
        <taxon>Rhodohalobacter</taxon>
    </lineage>
</organism>
<feature type="compositionally biased region" description="Gly residues" evidence="4">
    <location>
        <begin position="112"/>
        <end position="126"/>
    </location>
</feature>
<protein>
    <recommendedName>
        <fullName evidence="2 3">Single-stranded DNA-binding protein</fullName>
        <shortName evidence="2">SSB</shortName>
    </recommendedName>
</protein>
<comment type="caution">
    <text evidence="2">Lacks conserved residue(s) required for the propagation of feature annotation.</text>
</comment>
<dbReference type="Pfam" id="PF00436">
    <property type="entry name" value="SSB"/>
    <property type="match status" value="1"/>
</dbReference>
<dbReference type="InterPro" id="IPR011344">
    <property type="entry name" value="ssDNA-bd"/>
</dbReference>
<dbReference type="GO" id="GO:0009295">
    <property type="term" value="C:nucleoid"/>
    <property type="evidence" value="ECO:0007669"/>
    <property type="project" value="TreeGrafter"/>
</dbReference>
<dbReference type="PROSITE" id="PS50935">
    <property type="entry name" value="SSB"/>
    <property type="match status" value="1"/>
</dbReference>
<keyword evidence="2" id="KW-0235">DNA replication</keyword>
<feature type="region of interest" description="Disordered" evidence="4">
    <location>
        <begin position="106"/>
        <end position="148"/>
    </location>
</feature>
<evidence type="ECO:0000256" key="1">
    <source>
        <dbReference type="ARBA" id="ARBA00023125"/>
    </source>
</evidence>
<comment type="caution">
    <text evidence="5">The sequence shown here is derived from an EMBL/GenBank/DDBJ whole genome shotgun (WGS) entry which is preliminary data.</text>
</comment>
<dbReference type="Gene3D" id="2.40.50.140">
    <property type="entry name" value="Nucleic acid-binding proteins"/>
    <property type="match status" value="1"/>
</dbReference>
<dbReference type="AlphaFoldDB" id="A0A2N0VM43"/>
<dbReference type="GO" id="GO:0006260">
    <property type="term" value="P:DNA replication"/>
    <property type="evidence" value="ECO:0007669"/>
    <property type="project" value="UniProtKB-UniRule"/>
</dbReference>
<evidence type="ECO:0000313" key="5">
    <source>
        <dbReference type="EMBL" id="PKD45260.1"/>
    </source>
</evidence>
<dbReference type="GO" id="GO:0006310">
    <property type="term" value="P:DNA recombination"/>
    <property type="evidence" value="ECO:0007669"/>
    <property type="project" value="UniProtKB-UniRule"/>
</dbReference>
<dbReference type="Proteomes" id="UP000233398">
    <property type="component" value="Unassembled WGS sequence"/>
</dbReference>
<keyword evidence="1 2" id="KW-0238">DNA-binding</keyword>
<dbReference type="HAMAP" id="MF_00984">
    <property type="entry name" value="SSB"/>
    <property type="match status" value="1"/>
</dbReference>
<name>A0A2N0VM43_9BACT</name>
<dbReference type="SUPFAM" id="SSF50249">
    <property type="entry name" value="Nucleic acid-binding proteins"/>
    <property type="match status" value="1"/>
</dbReference>
<keyword evidence="2" id="KW-0233">DNA recombination</keyword>
<keyword evidence="2" id="KW-0227">DNA damage</keyword>
<dbReference type="NCBIfam" id="TIGR00621">
    <property type="entry name" value="ssb"/>
    <property type="match status" value="1"/>
</dbReference>
<dbReference type="GO" id="GO:0003697">
    <property type="term" value="F:single-stranded DNA binding"/>
    <property type="evidence" value="ECO:0007669"/>
    <property type="project" value="UniProtKB-UniRule"/>
</dbReference>
<evidence type="ECO:0000313" key="6">
    <source>
        <dbReference type="Proteomes" id="UP000233398"/>
    </source>
</evidence>
<dbReference type="InterPro" id="IPR012340">
    <property type="entry name" value="NA-bd_OB-fold"/>
</dbReference>
<comment type="function">
    <text evidence="2">Plays an important role in DNA replication, recombination and repair. Binds to ssDNA and to an array of partner proteins to recruit them to their sites of action during DNA metabolism.</text>
</comment>
<feature type="short sequence motif" description="Important for interaction with partner proteins" evidence="2">
    <location>
        <begin position="143"/>
        <end position="148"/>
    </location>
</feature>
<evidence type="ECO:0000256" key="3">
    <source>
        <dbReference type="PIRNR" id="PIRNR002070"/>
    </source>
</evidence>
<dbReference type="GO" id="GO:0006281">
    <property type="term" value="P:DNA repair"/>
    <property type="evidence" value="ECO:0007669"/>
    <property type="project" value="UniProtKB-UniRule"/>
</dbReference>
<dbReference type="PANTHER" id="PTHR10302:SF27">
    <property type="entry name" value="SINGLE-STRANDED DNA-BINDING PROTEIN"/>
    <property type="match status" value="1"/>
</dbReference>
<dbReference type="InterPro" id="IPR000424">
    <property type="entry name" value="Primosome_PriB/ssb"/>
</dbReference>
<dbReference type="RefSeq" id="WP_101072832.1">
    <property type="nucleotide sequence ID" value="NZ_PISP01000001.1"/>
</dbReference>
<dbReference type="PIRSF" id="PIRSF002070">
    <property type="entry name" value="SSB"/>
    <property type="match status" value="1"/>
</dbReference>
<accession>A0A2N0VM43</accession>
<dbReference type="OrthoDB" id="9809878at2"/>
<keyword evidence="6" id="KW-1185">Reference proteome</keyword>
<dbReference type="EMBL" id="PISP01000001">
    <property type="protein sequence ID" value="PKD45260.1"/>
    <property type="molecule type" value="Genomic_DNA"/>
</dbReference>
<dbReference type="PANTHER" id="PTHR10302">
    <property type="entry name" value="SINGLE-STRANDED DNA-BINDING PROTEIN"/>
    <property type="match status" value="1"/>
</dbReference>
<sequence length="148" mass="16637">MSSLNKVMIIGRLGADPDVRYTQSNAAVANMSVATTDRYKDRNGELQEKTEWHRVVVWNRLAEICQQYLKKGSLVYFEGKLETREWEDKEGQKRYTTEVKAFNMQMLDSRGDQGGGNASQNSGGGNKATAPSAELDDSFDDMDDDLPF</sequence>